<accession>A0A1D7V401</accession>
<evidence type="ECO:0000256" key="7">
    <source>
        <dbReference type="ARBA" id="ARBA00022989"/>
    </source>
</evidence>
<dbReference type="KEGG" id="laj:A0128_21265"/>
<dbReference type="PANTHER" id="PTHR34308">
    <property type="entry name" value="COBALAMIN BIOSYNTHESIS PROTEIN CBIB"/>
    <property type="match status" value="1"/>
</dbReference>
<feature type="transmembrane region" description="Helical" evidence="9">
    <location>
        <begin position="292"/>
        <end position="311"/>
    </location>
</feature>
<dbReference type="NCBIfam" id="TIGR00380">
    <property type="entry name" value="cobal_cbiB"/>
    <property type="match status" value="1"/>
</dbReference>
<organism evidence="10 11">
    <name type="scientific">Leptospira tipperaryensis</name>
    <dbReference type="NCBI Taxonomy" id="2564040"/>
    <lineage>
        <taxon>Bacteria</taxon>
        <taxon>Pseudomonadati</taxon>
        <taxon>Spirochaetota</taxon>
        <taxon>Spirochaetia</taxon>
        <taxon>Leptospirales</taxon>
        <taxon>Leptospiraceae</taxon>
        <taxon>Leptospira</taxon>
    </lineage>
</organism>
<keyword evidence="11" id="KW-1185">Reference proteome</keyword>
<dbReference type="InterPro" id="IPR004485">
    <property type="entry name" value="Cobalamin_biosynth_CobD/CbiB"/>
</dbReference>
<dbReference type="UniPathway" id="UPA00148"/>
<dbReference type="Proteomes" id="UP000094197">
    <property type="component" value="Chromosome 2"/>
</dbReference>
<comment type="caution">
    <text evidence="9">Lacks conserved residue(s) required for the propagation of feature annotation.</text>
</comment>
<comment type="subcellular location">
    <subcellularLocation>
        <location evidence="1 9">Cell membrane</location>
        <topology evidence="1 9">Multi-pass membrane protein</topology>
    </subcellularLocation>
</comment>
<evidence type="ECO:0000256" key="3">
    <source>
        <dbReference type="ARBA" id="ARBA00006263"/>
    </source>
</evidence>
<dbReference type="GO" id="GO:0015420">
    <property type="term" value="F:ABC-type vitamin B12 transporter activity"/>
    <property type="evidence" value="ECO:0007669"/>
    <property type="project" value="UniProtKB-UniRule"/>
</dbReference>
<dbReference type="EMBL" id="CP015218">
    <property type="protein sequence ID" value="AOP36541.1"/>
    <property type="molecule type" value="Genomic_DNA"/>
</dbReference>
<evidence type="ECO:0000256" key="1">
    <source>
        <dbReference type="ARBA" id="ARBA00004651"/>
    </source>
</evidence>
<keyword evidence="5 9" id="KW-0169">Cobalamin biosynthesis</keyword>
<evidence type="ECO:0000256" key="4">
    <source>
        <dbReference type="ARBA" id="ARBA00022475"/>
    </source>
</evidence>
<feature type="transmembrane region" description="Helical" evidence="9">
    <location>
        <begin position="74"/>
        <end position="94"/>
    </location>
</feature>
<comment type="similarity">
    <text evidence="3 9">Belongs to the CobD/CbiB family.</text>
</comment>
<keyword evidence="4 9" id="KW-1003">Cell membrane</keyword>
<dbReference type="GO" id="GO:0005886">
    <property type="term" value="C:plasma membrane"/>
    <property type="evidence" value="ECO:0007669"/>
    <property type="project" value="UniProtKB-SubCell"/>
</dbReference>
<comment type="function">
    <text evidence="9">Converts cobyric acid to cobinamide by the addition of aminopropanol on the F carboxylic group.</text>
</comment>
<keyword evidence="8 9" id="KW-0472">Membrane</keyword>
<evidence type="ECO:0000256" key="8">
    <source>
        <dbReference type="ARBA" id="ARBA00023136"/>
    </source>
</evidence>
<dbReference type="GO" id="GO:0009236">
    <property type="term" value="P:cobalamin biosynthetic process"/>
    <property type="evidence" value="ECO:0007669"/>
    <property type="project" value="UniProtKB-UniRule"/>
</dbReference>
<gene>
    <name evidence="9" type="primary">cobD</name>
    <name evidence="10" type="ORF">A0128_21265</name>
</gene>
<evidence type="ECO:0000256" key="5">
    <source>
        <dbReference type="ARBA" id="ARBA00022573"/>
    </source>
</evidence>
<dbReference type="HAMAP" id="MF_00024">
    <property type="entry name" value="CobD_CbiB"/>
    <property type="match status" value="1"/>
</dbReference>
<dbReference type="Pfam" id="PF03186">
    <property type="entry name" value="CobD_Cbib"/>
    <property type="match status" value="1"/>
</dbReference>
<proteinExistence type="inferred from homology"/>
<evidence type="ECO:0000313" key="10">
    <source>
        <dbReference type="EMBL" id="AOP36541.1"/>
    </source>
</evidence>
<reference evidence="10 11" key="1">
    <citation type="submission" date="2016-04" db="EMBL/GenBank/DDBJ databases">
        <title>Complete genome seqeunce of Leptospira alstonii serovar Room22.</title>
        <authorList>
            <person name="Nally J.E."/>
            <person name="Bayles D.O."/>
            <person name="Hurley D."/>
            <person name="Fanning S."/>
            <person name="McMahon B.J."/>
            <person name="Arent Z."/>
        </authorList>
    </citation>
    <scope>NUCLEOTIDE SEQUENCE [LARGE SCALE GENOMIC DNA]</scope>
    <source>
        <strain evidence="10 11">GWTS #1</strain>
    </source>
</reference>
<keyword evidence="7 9" id="KW-1133">Transmembrane helix</keyword>
<dbReference type="GO" id="GO:0048472">
    <property type="term" value="F:threonine-phosphate decarboxylase activity"/>
    <property type="evidence" value="ECO:0007669"/>
    <property type="project" value="InterPro"/>
</dbReference>
<dbReference type="PANTHER" id="PTHR34308:SF1">
    <property type="entry name" value="COBALAMIN BIOSYNTHESIS PROTEIN CBIB"/>
    <property type="match status" value="1"/>
</dbReference>
<sequence length="318" mass="35949">MPWIVSISLLVDWILGDPRNFPHPVRAIGKLARFLEERIRSNVRSEIFSGILTSIAVYTISFFLPYFLIRSAEALHWIAGTILSVFIIYTTIALRDLLDHTEEVYKALLKQDLVKARERVSRIVARDTEDLEEPEIIRACIESTAESLVDGVTSPLFFAVFGGAPWAMFYRSINTLDSLFGYKNDKYRDFGWFPARVDDIANYIPARITSHLIVVSSFLLGQDAKTAFKILYRDGRKHPSPNSGLAEATVAGALKIQLGGTNYYHGIKNVKPILGDVKEELKINHIVDANRLIVLSSLLTMLTYFAIYYFLNLLSDPI</sequence>
<keyword evidence="6 9" id="KW-0812">Transmembrane</keyword>
<evidence type="ECO:0000256" key="6">
    <source>
        <dbReference type="ARBA" id="ARBA00022692"/>
    </source>
</evidence>
<evidence type="ECO:0000256" key="9">
    <source>
        <dbReference type="HAMAP-Rule" id="MF_00024"/>
    </source>
</evidence>
<dbReference type="AlphaFoldDB" id="A0A1D7V401"/>
<dbReference type="OrthoDB" id="9811967at2"/>
<evidence type="ECO:0000256" key="2">
    <source>
        <dbReference type="ARBA" id="ARBA00004953"/>
    </source>
</evidence>
<protein>
    <recommendedName>
        <fullName evidence="9">Cobalamin biosynthesis protein CobD</fullName>
    </recommendedName>
</protein>
<comment type="pathway">
    <text evidence="2 9">Cofactor biosynthesis; adenosylcobalamin biosynthesis.</text>
</comment>
<evidence type="ECO:0000313" key="11">
    <source>
        <dbReference type="Proteomes" id="UP000094197"/>
    </source>
</evidence>
<name>A0A1D7V401_9LEPT</name>
<dbReference type="RefSeq" id="WP_069609758.1">
    <property type="nucleotide sequence ID" value="NZ_CP015218.1"/>
</dbReference>
<feature type="transmembrane region" description="Helical" evidence="9">
    <location>
        <begin position="47"/>
        <end position="68"/>
    </location>
</feature>